<dbReference type="SUPFAM" id="SSF54637">
    <property type="entry name" value="Thioesterase/thiol ester dehydrase-isomerase"/>
    <property type="match status" value="1"/>
</dbReference>
<sequence>MSQQAFQDCYPEELSHCYGCGVNNAKGHQLKSYWLDEESGETIAHFTPKACHTAVPGFVYGGLIASLIDCHGTGSASAAAYRAEGRVIGSDPALRFVTGALNVSFLAPTPLGVELTLHGRITEIKERKVIVEITLLANDITCVKGSVVAVKMPATMG</sequence>
<evidence type="ECO:0000259" key="1">
    <source>
        <dbReference type="Pfam" id="PF03061"/>
    </source>
</evidence>
<dbReference type="RefSeq" id="WP_054340504.1">
    <property type="nucleotide sequence ID" value="NZ_FTOE01000006.1"/>
</dbReference>
<gene>
    <name evidence="2" type="ORF">SAMN05421760_106110</name>
</gene>
<dbReference type="STRING" id="619304.SAMN05421760_106110"/>
<reference evidence="3" key="1">
    <citation type="submission" date="2017-01" db="EMBL/GenBank/DDBJ databases">
        <authorList>
            <person name="Varghese N."/>
            <person name="Submissions S."/>
        </authorList>
    </citation>
    <scope>NUCLEOTIDE SEQUENCE [LARGE SCALE GENOMIC DNA]</scope>
    <source>
        <strain evidence="3">DSM 22306</strain>
    </source>
</reference>
<dbReference type="GO" id="GO:0016790">
    <property type="term" value="F:thiolester hydrolase activity"/>
    <property type="evidence" value="ECO:0007669"/>
    <property type="project" value="UniProtKB-ARBA"/>
</dbReference>
<name>A0A1N7MJM8_9GAMM</name>
<organism evidence="2 3">
    <name type="scientific">Neptunomonas antarctica</name>
    <dbReference type="NCBI Taxonomy" id="619304"/>
    <lineage>
        <taxon>Bacteria</taxon>
        <taxon>Pseudomonadati</taxon>
        <taxon>Pseudomonadota</taxon>
        <taxon>Gammaproteobacteria</taxon>
        <taxon>Oceanospirillales</taxon>
        <taxon>Oceanospirillaceae</taxon>
        <taxon>Neptunomonas</taxon>
    </lineage>
</organism>
<dbReference type="InterPro" id="IPR029069">
    <property type="entry name" value="HotDog_dom_sf"/>
</dbReference>
<dbReference type="EMBL" id="FTOE01000006">
    <property type="protein sequence ID" value="SIS86139.1"/>
    <property type="molecule type" value="Genomic_DNA"/>
</dbReference>
<protein>
    <submittedName>
        <fullName evidence="2">Acyl-coenzyme A thioesterase PaaI, contains HGG motif</fullName>
    </submittedName>
</protein>
<dbReference type="Pfam" id="PF03061">
    <property type="entry name" value="4HBT"/>
    <property type="match status" value="1"/>
</dbReference>
<keyword evidence="3" id="KW-1185">Reference proteome</keyword>
<feature type="domain" description="Thioesterase" evidence="1">
    <location>
        <begin position="57"/>
        <end position="140"/>
    </location>
</feature>
<dbReference type="Gene3D" id="3.10.129.10">
    <property type="entry name" value="Hotdog Thioesterase"/>
    <property type="match status" value="1"/>
</dbReference>
<evidence type="ECO:0000313" key="2">
    <source>
        <dbReference type="EMBL" id="SIS86139.1"/>
    </source>
</evidence>
<accession>A0A1N7MJM8</accession>
<dbReference type="CDD" id="cd03443">
    <property type="entry name" value="PaaI_thioesterase"/>
    <property type="match status" value="1"/>
</dbReference>
<dbReference type="OrthoDB" id="9792301at2"/>
<dbReference type="AlphaFoldDB" id="A0A1N7MJM8"/>
<proteinExistence type="predicted"/>
<dbReference type="InterPro" id="IPR006683">
    <property type="entry name" value="Thioestr_dom"/>
</dbReference>
<dbReference type="Proteomes" id="UP000185999">
    <property type="component" value="Unassembled WGS sequence"/>
</dbReference>
<evidence type="ECO:0000313" key="3">
    <source>
        <dbReference type="Proteomes" id="UP000185999"/>
    </source>
</evidence>